<name>A0AAE0ENV7_9CHLO</name>
<gene>
    <name evidence="2" type="ORF">CYMTET_56333</name>
</gene>
<keyword evidence="1" id="KW-0472">Membrane</keyword>
<sequence>MHSPRTLVIRHFPLNAPHVKACGQGALVFYYTYVGQDHVVQGLDRWLATLMMIRLTALFVMKTSILDAAAMLVIPISCFLFANKAKARLQASVMVVDGLHKEAGVDRLGSACNTGAWCELRE</sequence>
<evidence type="ECO:0000313" key="3">
    <source>
        <dbReference type="Proteomes" id="UP001190700"/>
    </source>
</evidence>
<keyword evidence="1" id="KW-1133">Transmembrane helix</keyword>
<protein>
    <submittedName>
        <fullName evidence="2">Uncharacterized protein</fullName>
    </submittedName>
</protein>
<proteinExistence type="predicted"/>
<dbReference type="AlphaFoldDB" id="A0AAE0ENV7"/>
<comment type="caution">
    <text evidence="2">The sequence shown here is derived from an EMBL/GenBank/DDBJ whole genome shotgun (WGS) entry which is preliminary data.</text>
</comment>
<reference evidence="2 3" key="1">
    <citation type="journal article" date="2015" name="Genome Biol. Evol.">
        <title>Comparative Genomics of a Bacterivorous Green Alga Reveals Evolutionary Causalities and Consequences of Phago-Mixotrophic Mode of Nutrition.</title>
        <authorList>
            <person name="Burns J.A."/>
            <person name="Paasch A."/>
            <person name="Narechania A."/>
            <person name="Kim E."/>
        </authorList>
    </citation>
    <scope>NUCLEOTIDE SEQUENCE [LARGE SCALE GENOMIC DNA]</scope>
    <source>
        <strain evidence="2 3">PLY_AMNH</strain>
    </source>
</reference>
<accession>A0AAE0ENV7</accession>
<organism evidence="2 3">
    <name type="scientific">Cymbomonas tetramitiformis</name>
    <dbReference type="NCBI Taxonomy" id="36881"/>
    <lineage>
        <taxon>Eukaryota</taxon>
        <taxon>Viridiplantae</taxon>
        <taxon>Chlorophyta</taxon>
        <taxon>Pyramimonadophyceae</taxon>
        <taxon>Pyramimonadales</taxon>
        <taxon>Pyramimonadaceae</taxon>
        <taxon>Cymbomonas</taxon>
    </lineage>
</organism>
<keyword evidence="3" id="KW-1185">Reference proteome</keyword>
<dbReference type="EMBL" id="LGRX02035736">
    <property type="protein sequence ID" value="KAK3233365.1"/>
    <property type="molecule type" value="Genomic_DNA"/>
</dbReference>
<evidence type="ECO:0000256" key="1">
    <source>
        <dbReference type="SAM" id="Phobius"/>
    </source>
</evidence>
<evidence type="ECO:0000313" key="2">
    <source>
        <dbReference type="EMBL" id="KAK3233365.1"/>
    </source>
</evidence>
<keyword evidence="1" id="KW-0812">Transmembrane</keyword>
<dbReference type="Proteomes" id="UP001190700">
    <property type="component" value="Unassembled WGS sequence"/>
</dbReference>
<feature type="transmembrane region" description="Helical" evidence="1">
    <location>
        <begin position="59"/>
        <end position="82"/>
    </location>
</feature>